<organism evidence="2 3">
    <name type="scientific">Psychrilyobacter piezotolerans</name>
    <dbReference type="NCBI Taxonomy" id="2293438"/>
    <lineage>
        <taxon>Bacteria</taxon>
        <taxon>Fusobacteriati</taxon>
        <taxon>Fusobacteriota</taxon>
        <taxon>Fusobacteriia</taxon>
        <taxon>Fusobacteriales</taxon>
        <taxon>Fusobacteriaceae</taxon>
        <taxon>Psychrilyobacter</taxon>
    </lineage>
</organism>
<proteinExistence type="predicted"/>
<accession>A0ABX9KIQ5</accession>
<evidence type="ECO:0000313" key="3">
    <source>
        <dbReference type="Proteomes" id="UP000263486"/>
    </source>
</evidence>
<comment type="caution">
    <text evidence="2">The sequence shown here is derived from an EMBL/GenBank/DDBJ whole genome shotgun (WGS) entry which is preliminary data.</text>
</comment>
<protein>
    <submittedName>
        <fullName evidence="2">Endonuclease</fullName>
    </submittedName>
</protein>
<sequence length="888" mass="103018">MSAKKILKNKIDSFLKEIKEELTEEIIENKVNEVKAQFTNPVIFQAFQAMSTELKRITLEDVLKVDFKEIQNELETIYSVVVTNGFSLVEEDPNRDSTWWTGAEKQKNELFYWERYKRNLERKLPIKVVRNLDEDTDIVMNHIENPEVDGFNRLGMVIGHVQSGKTGNFTGLLCKAADAGYKFIIVIAGGMNNLRNQTQERIEEGFIGLTGCTKVGVGLDIENNTKDKRPVALTKENDDFNSRDAKKAISLHDTHKPMVMVIKKNNSILKNVIKWLNDEFPNEITYPLLVIDDESDYASINTNKEDQDPTAINKSIRKILGKFKKSSYVAYTATPYANIFIDHNIEGDLFPKDFIYCLEAPSNYFGASKIFKITEETQDRKHIIEIDDNEVELPLKHKIDHIITELPSSLKQAVRNFLLNIGIRCLRGDETEHNSMLVHTTRFTRIHEDISNLIEDYLEKGKKSIKSFGAMSNKLEQSNFIRDMKKTYDEVFPDIEENFDNILEVLTKKVQEIMVRQAHQKAKIPLEYRNDRPTYAIVVGGLSLARGFTLEGLSISYFLRTTMFYDTLMQMGRWFGYRIGYEDLCKIYMTGEMADNFEYIINATEELVDTLSDMNDKKKTPKEFGLAVRTHPESALQVTSLNKQRNAQDYYIDMSFNNTLKQTTHLVKNENEIDHNYKAVGEILNKLPNISENIKKKNNYVFRNIDKKIIYDFIDDFKVFNYKNDYILSLKTHLPVAFMLKDIKENDLNFDVAFISGEGEPIISTELSKLENLTYARRKLMETDENSYRIKMLSNISTEKIGLTDEALTIMKENKIPNNSRREIRKFLERPLLFIYIVETTENSDIRFPAYGVVYPNSSEKIEKFVRLKINSVYLKELLEEEELQDED</sequence>
<dbReference type="RefSeq" id="WP_114641913.1">
    <property type="nucleotide sequence ID" value="NZ_JAACIO010000006.1"/>
</dbReference>
<dbReference type="EMBL" id="QUAJ01000007">
    <property type="protein sequence ID" value="REI41917.1"/>
    <property type="molecule type" value="Genomic_DNA"/>
</dbReference>
<dbReference type="InterPro" id="IPR018310">
    <property type="entry name" value="Put_endonuclease_Z1-dom"/>
</dbReference>
<keyword evidence="3" id="KW-1185">Reference proteome</keyword>
<name>A0ABX9KIQ5_9FUSO</name>
<keyword evidence="2" id="KW-0255">Endonuclease</keyword>
<evidence type="ECO:0000259" key="1">
    <source>
        <dbReference type="Pfam" id="PF10593"/>
    </source>
</evidence>
<keyword evidence="2" id="KW-0378">Hydrolase</keyword>
<dbReference type="Proteomes" id="UP000263486">
    <property type="component" value="Unassembled WGS sequence"/>
</dbReference>
<gene>
    <name evidence="2" type="ORF">DYH56_05760</name>
</gene>
<dbReference type="Pfam" id="PF10593">
    <property type="entry name" value="Z1"/>
    <property type="match status" value="1"/>
</dbReference>
<feature type="domain" description="Putative endonuclease Z1" evidence="1">
    <location>
        <begin position="409"/>
        <end position="633"/>
    </location>
</feature>
<evidence type="ECO:0000313" key="2">
    <source>
        <dbReference type="EMBL" id="REI41917.1"/>
    </source>
</evidence>
<keyword evidence="2" id="KW-0540">Nuclease</keyword>
<reference evidence="2 3" key="1">
    <citation type="submission" date="2018-08" db="EMBL/GenBank/DDBJ databases">
        <title>Draft genome sequence of Psychrilyobacter sp. strain SD5 isolated from Black Sea water.</title>
        <authorList>
            <person name="Yadav S."/>
            <person name="Villanueva L."/>
            <person name="Damste J.S.S."/>
        </authorList>
    </citation>
    <scope>NUCLEOTIDE SEQUENCE [LARGE SCALE GENOMIC DNA]</scope>
    <source>
        <strain evidence="2 3">SD5</strain>
    </source>
</reference>
<dbReference type="GO" id="GO:0004519">
    <property type="term" value="F:endonuclease activity"/>
    <property type="evidence" value="ECO:0007669"/>
    <property type="project" value="UniProtKB-KW"/>
</dbReference>